<dbReference type="PANTHER" id="PTHR45641:SF19">
    <property type="entry name" value="NEPHROCYSTIN-3"/>
    <property type="match status" value="1"/>
</dbReference>
<dbReference type="PROSITE" id="PS50005">
    <property type="entry name" value="TPR"/>
    <property type="match status" value="1"/>
</dbReference>
<organism evidence="5 6">
    <name type="scientific">Rotaria sordida</name>
    <dbReference type="NCBI Taxonomy" id="392033"/>
    <lineage>
        <taxon>Eukaryota</taxon>
        <taxon>Metazoa</taxon>
        <taxon>Spiralia</taxon>
        <taxon>Gnathifera</taxon>
        <taxon>Rotifera</taxon>
        <taxon>Eurotatoria</taxon>
        <taxon>Bdelloidea</taxon>
        <taxon>Philodinida</taxon>
        <taxon>Philodinidae</taxon>
        <taxon>Rotaria</taxon>
    </lineage>
</organism>
<evidence type="ECO:0000256" key="1">
    <source>
        <dbReference type="ARBA" id="ARBA00022737"/>
    </source>
</evidence>
<dbReference type="AlphaFoldDB" id="A0A815M4X2"/>
<keyword evidence="2 3" id="KW-0802">TPR repeat</keyword>
<dbReference type="PANTHER" id="PTHR45641">
    <property type="entry name" value="TETRATRICOPEPTIDE REPEAT PROTEIN (AFU_ORTHOLOGUE AFUA_6G03870)"/>
    <property type="match status" value="1"/>
</dbReference>
<dbReference type="SUPFAM" id="SSF48452">
    <property type="entry name" value="TPR-like"/>
    <property type="match status" value="1"/>
</dbReference>
<accession>A0A815M4X2</accession>
<reference evidence="5" key="1">
    <citation type="submission" date="2021-02" db="EMBL/GenBank/DDBJ databases">
        <authorList>
            <person name="Nowell W R."/>
        </authorList>
    </citation>
    <scope>NUCLEOTIDE SEQUENCE</scope>
</reference>
<evidence type="ECO:0000313" key="4">
    <source>
        <dbReference type="EMBL" id="CAF1167317.1"/>
    </source>
</evidence>
<evidence type="ECO:0000256" key="3">
    <source>
        <dbReference type="PROSITE-ProRule" id="PRU00339"/>
    </source>
</evidence>
<feature type="repeat" description="TPR" evidence="3">
    <location>
        <begin position="32"/>
        <end position="65"/>
    </location>
</feature>
<name>A0A815M4X2_9BILA</name>
<gene>
    <name evidence="5" type="ORF">JXQ802_LOCUS35752</name>
    <name evidence="4" type="ORF">PYM288_LOCUS23074</name>
</gene>
<keyword evidence="1" id="KW-0677">Repeat</keyword>
<evidence type="ECO:0000313" key="5">
    <source>
        <dbReference type="EMBL" id="CAF1419190.1"/>
    </source>
</evidence>
<evidence type="ECO:0000256" key="2">
    <source>
        <dbReference type="ARBA" id="ARBA00022803"/>
    </source>
</evidence>
<proteinExistence type="predicted"/>
<dbReference type="Gene3D" id="1.25.40.10">
    <property type="entry name" value="Tetratricopeptide repeat domain"/>
    <property type="match status" value="1"/>
</dbReference>
<protein>
    <submittedName>
        <fullName evidence="5">Uncharacterized protein</fullName>
    </submittedName>
</protein>
<sequence>MMKDEDEKALDTYQKVLVMINEIFGNDHLRLGVVFHNLGNLFLRTAQYEQAKEYLNKALKIRLNSPDVDADDRAATFTSLGLVNLRLGSFNESLYYPGRPI</sequence>
<dbReference type="InterPro" id="IPR011990">
    <property type="entry name" value="TPR-like_helical_dom_sf"/>
</dbReference>
<evidence type="ECO:0000313" key="6">
    <source>
        <dbReference type="Proteomes" id="UP000663870"/>
    </source>
</evidence>
<dbReference type="EMBL" id="CAJNOL010001790">
    <property type="protein sequence ID" value="CAF1419190.1"/>
    <property type="molecule type" value="Genomic_DNA"/>
</dbReference>
<dbReference type="Proteomes" id="UP000663854">
    <property type="component" value="Unassembled WGS sequence"/>
</dbReference>
<dbReference type="SMART" id="SM00028">
    <property type="entry name" value="TPR"/>
    <property type="match status" value="1"/>
</dbReference>
<dbReference type="InterPro" id="IPR019734">
    <property type="entry name" value="TPR_rpt"/>
</dbReference>
<dbReference type="Pfam" id="PF13424">
    <property type="entry name" value="TPR_12"/>
    <property type="match status" value="1"/>
</dbReference>
<keyword evidence="6" id="KW-1185">Reference proteome</keyword>
<dbReference type="EMBL" id="CAJNOH010001039">
    <property type="protein sequence ID" value="CAF1167317.1"/>
    <property type="molecule type" value="Genomic_DNA"/>
</dbReference>
<comment type="caution">
    <text evidence="5">The sequence shown here is derived from an EMBL/GenBank/DDBJ whole genome shotgun (WGS) entry which is preliminary data.</text>
</comment>
<dbReference type="Proteomes" id="UP000663870">
    <property type="component" value="Unassembled WGS sequence"/>
</dbReference>